<dbReference type="SMART" id="SM00993">
    <property type="entry name" value="YL1_C"/>
    <property type="match status" value="1"/>
</dbReference>
<feature type="compositionally biased region" description="Low complexity" evidence="3">
    <location>
        <begin position="129"/>
        <end position="139"/>
    </location>
</feature>
<evidence type="ECO:0000256" key="2">
    <source>
        <dbReference type="ARBA" id="ARBA00020000"/>
    </source>
</evidence>
<evidence type="ECO:0000256" key="1">
    <source>
        <dbReference type="ARBA" id="ARBA00006832"/>
    </source>
</evidence>
<feature type="region of interest" description="Disordered" evidence="3">
    <location>
        <begin position="35"/>
        <end position="163"/>
    </location>
</feature>
<gene>
    <name evidence="5" type="ORF">RI129_001477</name>
</gene>
<dbReference type="Proteomes" id="UP001329430">
    <property type="component" value="Chromosome 1"/>
</dbReference>
<feature type="domain" description="Vps72/YL1 C-terminal" evidence="4">
    <location>
        <begin position="275"/>
        <end position="304"/>
    </location>
</feature>
<protein>
    <recommendedName>
        <fullName evidence="2">Vacuolar protein sorting-associated protein 72 homolog</fullName>
    </recommendedName>
</protein>
<sequence length="350" mass="41224">MKDRARRSTAGNRMAKLLNEEDDCQDEFYKVNYGGFQETATDNEYEAEEEGEDQVDSDFSIDENDEPVSDNEEESQRKKRRLVTKAYKEPVPNQNKQKPKSPKPKPSASKDHNDTQQTSDQGERKSIRKSTAAKSAATAQRVKIRTLEQKRKTKKPKEEEWIPTQEELLEEAKITELENLQALERYQKMESEKKSRRPFKRTRFGPIIQYHSMRMPLIEEINSERDEENVKNEKIAEPSQKYYERTFITFLDDPNDVVFKNVMKIRPPPKVPNKLRCTITKKPAKYVDPLTCLPYHDIQSFKLIREAYYQQLEAHGDKSDPVMAKWLDWYEKNKDKTRKLRFSKTATKTT</sequence>
<dbReference type="PANTHER" id="PTHR13275:SF4">
    <property type="entry name" value="VACUOLAR PROTEIN SORTING-ASSOCIATED PROTEIN 72 HOMOLOG"/>
    <property type="match status" value="1"/>
</dbReference>
<dbReference type="GO" id="GO:0005634">
    <property type="term" value="C:nucleus"/>
    <property type="evidence" value="ECO:0007669"/>
    <property type="project" value="TreeGrafter"/>
</dbReference>
<dbReference type="PANTHER" id="PTHR13275">
    <property type="entry name" value="YL-1 PROTEIN TRANSCRIPTION FACTOR-LIKE 1"/>
    <property type="match status" value="1"/>
</dbReference>
<comment type="similarity">
    <text evidence="1">Belongs to the VPS72/YL1 family.</text>
</comment>
<evidence type="ECO:0000313" key="5">
    <source>
        <dbReference type="EMBL" id="KAK5650448.1"/>
    </source>
</evidence>
<dbReference type="EMBL" id="JAVRBK010000001">
    <property type="protein sequence ID" value="KAK5650448.1"/>
    <property type="molecule type" value="Genomic_DNA"/>
</dbReference>
<evidence type="ECO:0000259" key="4">
    <source>
        <dbReference type="SMART" id="SM00993"/>
    </source>
</evidence>
<feature type="compositionally biased region" description="Basic and acidic residues" evidence="3">
    <location>
        <begin position="145"/>
        <end position="160"/>
    </location>
</feature>
<dbReference type="InterPro" id="IPR046757">
    <property type="entry name" value="YL1_N"/>
</dbReference>
<comment type="caution">
    <text evidence="5">The sequence shown here is derived from an EMBL/GenBank/DDBJ whole genome shotgun (WGS) entry which is preliminary data.</text>
</comment>
<feature type="compositionally biased region" description="Acidic residues" evidence="3">
    <location>
        <begin position="41"/>
        <end position="73"/>
    </location>
</feature>
<proteinExistence type="inferred from homology"/>
<keyword evidence="6" id="KW-1185">Reference proteome</keyword>
<dbReference type="Pfam" id="PF08265">
    <property type="entry name" value="YL1_C"/>
    <property type="match status" value="1"/>
</dbReference>
<organism evidence="5 6">
    <name type="scientific">Pyrocoelia pectoralis</name>
    <dbReference type="NCBI Taxonomy" id="417401"/>
    <lineage>
        <taxon>Eukaryota</taxon>
        <taxon>Metazoa</taxon>
        <taxon>Ecdysozoa</taxon>
        <taxon>Arthropoda</taxon>
        <taxon>Hexapoda</taxon>
        <taxon>Insecta</taxon>
        <taxon>Pterygota</taxon>
        <taxon>Neoptera</taxon>
        <taxon>Endopterygota</taxon>
        <taxon>Coleoptera</taxon>
        <taxon>Polyphaga</taxon>
        <taxon>Elateriformia</taxon>
        <taxon>Elateroidea</taxon>
        <taxon>Lampyridae</taxon>
        <taxon>Lampyrinae</taxon>
        <taxon>Pyrocoelia</taxon>
    </lineage>
</organism>
<evidence type="ECO:0000313" key="6">
    <source>
        <dbReference type="Proteomes" id="UP001329430"/>
    </source>
</evidence>
<dbReference type="InterPro" id="IPR013272">
    <property type="entry name" value="Vps72/YL1_C"/>
</dbReference>
<evidence type="ECO:0000256" key="3">
    <source>
        <dbReference type="SAM" id="MobiDB-lite"/>
    </source>
</evidence>
<dbReference type="Pfam" id="PF05764">
    <property type="entry name" value="YL1"/>
    <property type="match status" value="1"/>
</dbReference>
<accession>A0AAN7VVL8</accession>
<reference evidence="5 6" key="1">
    <citation type="journal article" date="2024" name="Insects">
        <title>An Improved Chromosome-Level Genome Assembly of the Firefly Pyrocoelia pectoralis.</title>
        <authorList>
            <person name="Fu X."/>
            <person name="Meyer-Rochow V.B."/>
            <person name="Ballantyne L."/>
            <person name="Zhu X."/>
        </authorList>
    </citation>
    <scope>NUCLEOTIDE SEQUENCE [LARGE SCALE GENOMIC DNA]</scope>
    <source>
        <strain evidence="5">XCY_ONT2</strain>
    </source>
</reference>
<dbReference type="AlphaFoldDB" id="A0AAN7VVL8"/>
<name>A0AAN7VVL8_9COLE</name>